<keyword evidence="3" id="KW-1185">Reference proteome</keyword>
<accession>A0ABU0ECJ2</accession>
<proteinExistence type="predicted"/>
<organism evidence="2 3">
    <name type="scientific">Cellulomonas humilata</name>
    <dbReference type="NCBI Taxonomy" id="144055"/>
    <lineage>
        <taxon>Bacteria</taxon>
        <taxon>Bacillati</taxon>
        <taxon>Actinomycetota</taxon>
        <taxon>Actinomycetes</taxon>
        <taxon>Micrococcales</taxon>
        <taxon>Cellulomonadaceae</taxon>
        <taxon>Cellulomonas</taxon>
    </lineage>
</organism>
<dbReference type="EMBL" id="JAUSVB010000002">
    <property type="protein sequence ID" value="MDQ0372991.1"/>
    <property type="molecule type" value="Genomic_DNA"/>
</dbReference>
<reference evidence="2 3" key="1">
    <citation type="submission" date="2023-07" db="EMBL/GenBank/DDBJ databases">
        <title>Sorghum-associated microbial communities from plants grown in Nebraska, USA.</title>
        <authorList>
            <person name="Schachtman D."/>
        </authorList>
    </citation>
    <scope>NUCLEOTIDE SEQUENCE [LARGE SCALE GENOMIC DNA]</scope>
    <source>
        <strain evidence="2 3">BE332</strain>
    </source>
</reference>
<dbReference type="Proteomes" id="UP001239626">
    <property type="component" value="Unassembled WGS sequence"/>
</dbReference>
<protein>
    <recommendedName>
        <fullName evidence="4">DUF3592 domain-containing protein</fullName>
    </recommendedName>
</protein>
<keyword evidence="1" id="KW-1133">Transmembrane helix</keyword>
<comment type="caution">
    <text evidence="2">The sequence shown here is derived from an EMBL/GenBank/DDBJ whole genome shotgun (WGS) entry which is preliminary data.</text>
</comment>
<evidence type="ECO:0008006" key="4">
    <source>
        <dbReference type="Google" id="ProtNLM"/>
    </source>
</evidence>
<evidence type="ECO:0000313" key="2">
    <source>
        <dbReference type="EMBL" id="MDQ0372991.1"/>
    </source>
</evidence>
<evidence type="ECO:0000256" key="1">
    <source>
        <dbReference type="SAM" id="Phobius"/>
    </source>
</evidence>
<dbReference type="RefSeq" id="WP_307490812.1">
    <property type="nucleotide sequence ID" value="NZ_JAUSVB010000002.1"/>
</dbReference>
<gene>
    <name evidence="2" type="ORF">J2X26_001302</name>
</gene>
<feature type="transmembrane region" description="Helical" evidence="1">
    <location>
        <begin position="17"/>
        <end position="41"/>
    </location>
</feature>
<name>A0ABU0ECJ2_9CELL</name>
<keyword evidence="1" id="KW-0472">Membrane</keyword>
<sequence>MTPISAGVLDDSSTMPVWFQLGVVAFVTVVAVIACGAAFAYMYRRHSVFARGVRGTAIVVDVRPTSAFQRHSVVERATENVTIATAARPGGVTVAQKLPAGQYQVGQVVDVVQAKGDPDRIFLYRPDLERSALGVYSPLALIVLVPVILYAALTGPG</sequence>
<feature type="transmembrane region" description="Helical" evidence="1">
    <location>
        <begin position="133"/>
        <end position="153"/>
    </location>
</feature>
<evidence type="ECO:0000313" key="3">
    <source>
        <dbReference type="Proteomes" id="UP001239626"/>
    </source>
</evidence>
<keyword evidence="1" id="KW-0812">Transmembrane</keyword>